<comment type="caution">
    <text evidence="1">The sequence shown here is derived from an EMBL/GenBank/DDBJ whole genome shotgun (WGS) entry which is preliminary data.</text>
</comment>
<protein>
    <submittedName>
        <fullName evidence="1">Uncharacterized protein</fullName>
    </submittedName>
</protein>
<name>A0A5N0TFX1_9GAMM</name>
<dbReference type="Proteomes" id="UP000325372">
    <property type="component" value="Unassembled WGS sequence"/>
</dbReference>
<sequence length="189" mass="21785">MVIGDQFVWAHLGKAGGNSTHKMFEIIDNGTLIIDPVSEPRKHRAFSPSLEGKVRVLNFRRLHKWIASHNAHMARHRGLENPDEITEQGLVWWPTKPPTPADYCLELFEYQTIKHWIRVEFMANDFIDVVGRFLPISDGQKTALFNVHENKAPKKTIPPDNQSTLTKEAYERNPVWVSLEKRLYEADCG</sequence>
<gene>
    <name evidence="1" type="ORF">F3N42_03300</name>
</gene>
<dbReference type="RefSeq" id="WP_150862947.1">
    <property type="nucleotide sequence ID" value="NZ_VYXP01000002.1"/>
</dbReference>
<dbReference type="EMBL" id="VYXP01000002">
    <property type="protein sequence ID" value="KAA9133388.1"/>
    <property type="molecule type" value="Genomic_DNA"/>
</dbReference>
<proteinExistence type="predicted"/>
<reference evidence="1 2" key="1">
    <citation type="submission" date="2019-09" db="EMBL/GenBank/DDBJ databases">
        <title>Wenzhouxiangella sp. Genome sequencing and assembly.</title>
        <authorList>
            <person name="Zhang R."/>
        </authorList>
    </citation>
    <scope>NUCLEOTIDE SEQUENCE [LARGE SCALE GENOMIC DNA]</scope>
    <source>
        <strain evidence="1 2">W260</strain>
    </source>
</reference>
<evidence type="ECO:0000313" key="2">
    <source>
        <dbReference type="Proteomes" id="UP000325372"/>
    </source>
</evidence>
<dbReference type="AlphaFoldDB" id="A0A5N0TFX1"/>
<organism evidence="1 2">
    <name type="scientific">Marinihelvus fidelis</name>
    <dbReference type="NCBI Taxonomy" id="2613842"/>
    <lineage>
        <taxon>Bacteria</taxon>
        <taxon>Pseudomonadati</taxon>
        <taxon>Pseudomonadota</taxon>
        <taxon>Gammaproteobacteria</taxon>
        <taxon>Chromatiales</taxon>
        <taxon>Wenzhouxiangellaceae</taxon>
        <taxon>Marinihelvus</taxon>
    </lineage>
</organism>
<keyword evidence="2" id="KW-1185">Reference proteome</keyword>
<evidence type="ECO:0000313" key="1">
    <source>
        <dbReference type="EMBL" id="KAA9133388.1"/>
    </source>
</evidence>
<accession>A0A5N0TFX1</accession>